<proteinExistence type="predicted"/>
<comment type="caution">
    <text evidence="1">The sequence shown here is derived from an EMBL/GenBank/DDBJ whole genome shotgun (WGS) entry which is preliminary data.</text>
</comment>
<dbReference type="Proteomes" id="UP000735302">
    <property type="component" value="Unassembled WGS sequence"/>
</dbReference>
<gene>
    <name evidence="1" type="ORF">PoB_002226100</name>
</gene>
<accession>A0AAV3ZML0</accession>
<dbReference type="AlphaFoldDB" id="A0AAV3ZML0"/>
<dbReference type="EMBL" id="BLXT01002529">
    <property type="protein sequence ID" value="GFN95755.1"/>
    <property type="molecule type" value="Genomic_DNA"/>
</dbReference>
<name>A0AAV3ZML0_9GAST</name>
<keyword evidence="2" id="KW-1185">Reference proteome</keyword>
<protein>
    <submittedName>
        <fullName evidence="1">Uncharacterized protein</fullName>
    </submittedName>
</protein>
<evidence type="ECO:0000313" key="2">
    <source>
        <dbReference type="Proteomes" id="UP000735302"/>
    </source>
</evidence>
<organism evidence="1 2">
    <name type="scientific">Plakobranchus ocellatus</name>
    <dbReference type="NCBI Taxonomy" id="259542"/>
    <lineage>
        <taxon>Eukaryota</taxon>
        <taxon>Metazoa</taxon>
        <taxon>Spiralia</taxon>
        <taxon>Lophotrochozoa</taxon>
        <taxon>Mollusca</taxon>
        <taxon>Gastropoda</taxon>
        <taxon>Heterobranchia</taxon>
        <taxon>Euthyneura</taxon>
        <taxon>Panpulmonata</taxon>
        <taxon>Sacoglossa</taxon>
        <taxon>Placobranchoidea</taxon>
        <taxon>Plakobranchidae</taxon>
        <taxon>Plakobranchus</taxon>
    </lineage>
</organism>
<evidence type="ECO:0000313" key="1">
    <source>
        <dbReference type="EMBL" id="GFN95755.1"/>
    </source>
</evidence>
<sequence>MSTSLGALSGTDIGRHVTHCICRLHLAAYAEMSTSLGALSGTDIGGHVPPLQSVFFSFNLARTTFGPPTAPPGSKPAPCRLVKVKGVIVGNEENRFIADTEASTVVISPT</sequence>
<reference evidence="1 2" key="1">
    <citation type="journal article" date="2021" name="Elife">
        <title>Chloroplast acquisition without the gene transfer in kleptoplastic sea slugs, Plakobranchus ocellatus.</title>
        <authorList>
            <person name="Maeda T."/>
            <person name="Takahashi S."/>
            <person name="Yoshida T."/>
            <person name="Shimamura S."/>
            <person name="Takaki Y."/>
            <person name="Nagai Y."/>
            <person name="Toyoda A."/>
            <person name="Suzuki Y."/>
            <person name="Arimoto A."/>
            <person name="Ishii H."/>
            <person name="Satoh N."/>
            <person name="Nishiyama T."/>
            <person name="Hasebe M."/>
            <person name="Maruyama T."/>
            <person name="Minagawa J."/>
            <person name="Obokata J."/>
            <person name="Shigenobu S."/>
        </authorList>
    </citation>
    <scope>NUCLEOTIDE SEQUENCE [LARGE SCALE GENOMIC DNA]</scope>
</reference>